<accession>A0AA39LEN8</accession>
<reference evidence="1" key="1">
    <citation type="submission" date="2023-06" db="EMBL/GenBank/DDBJ databases">
        <title>Genomic analysis of the entomopathogenic nematode Steinernema hermaphroditum.</title>
        <authorList>
            <person name="Schwarz E.M."/>
            <person name="Heppert J.K."/>
            <person name="Baniya A."/>
            <person name="Schwartz H.T."/>
            <person name="Tan C.-H."/>
            <person name="Antoshechkin I."/>
            <person name="Sternberg P.W."/>
            <person name="Goodrich-Blair H."/>
            <person name="Dillman A.R."/>
        </authorList>
    </citation>
    <scope>NUCLEOTIDE SEQUENCE</scope>
    <source>
        <strain evidence="1">PS9179</strain>
        <tissue evidence="1">Whole animal</tissue>
    </source>
</reference>
<comment type="caution">
    <text evidence="1">The sequence shown here is derived from an EMBL/GenBank/DDBJ whole genome shotgun (WGS) entry which is preliminary data.</text>
</comment>
<name>A0AA39LEN8_9BILA</name>
<dbReference type="AlphaFoldDB" id="A0AA39LEN8"/>
<keyword evidence="2" id="KW-1185">Reference proteome</keyword>
<protein>
    <submittedName>
        <fullName evidence="1">Uncharacterized protein</fullName>
    </submittedName>
</protein>
<dbReference type="Proteomes" id="UP001175271">
    <property type="component" value="Unassembled WGS sequence"/>
</dbReference>
<proteinExistence type="predicted"/>
<organism evidence="1 2">
    <name type="scientific">Steinernema hermaphroditum</name>
    <dbReference type="NCBI Taxonomy" id="289476"/>
    <lineage>
        <taxon>Eukaryota</taxon>
        <taxon>Metazoa</taxon>
        <taxon>Ecdysozoa</taxon>
        <taxon>Nematoda</taxon>
        <taxon>Chromadorea</taxon>
        <taxon>Rhabditida</taxon>
        <taxon>Tylenchina</taxon>
        <taxon>Panagrolaimomorpha</taxon>
        <taxon>Strongyloidoidea</taxon>
        <taxon>Steinernematidae</taxon>
        <taxon>Steinernema</taxon>
    </lineage>
</organism>
<gene>
    <name evidence="1" type="ORF">QR680_000766</name>
</gene>
<sequence>MYGRRPCTELHLKLKRSGPWLHTMASVSKALQHIPFSVTTGMGTRNYAERIPYGENCPRCLEQRRPADPI</sequence>
<evidence type="ECO:0000313" key="1">
    <source>
        <dbReference type="EMBL" id="KAK0394487.1"/>
    </source>
</evidence>
<dbReference type="EMBL" id="JAUCMV010000005">
    <property type="protein sequence ID" value="KAK0394487.1"/>
    <property type="molecule type" value="Genomic_DNA"/>
</dbReference>
<evidence type="ECO:0000313" key="2">
    <source>
        <dbReference type="Proteomes" id="UP001175271"/>
    </source>
</evidence>